<evidence type="ECO:0000259" key="3">
    <source>
        <dbReference type="SMART" id="SM00093"/>
    </source>
</evidence>
<evidence type="ECO:0000256" key="1">
    <source>
        <dbReference type="RuleBase" id="RU000411"/>
    </source>
</evidence>
<dbReference type="Gene3D" id="2.30.39.10">
    <property type="entry name" value="Alpha-1-antitrypsin, domain 1"/>
    <property type="match status" value="1"/>
</dbReference>
<reference evidence="4 5" key="1">
    <citation type="submission" date="2017-11" db="EMBL/GenBank/DDBJ databases">
        <title>Evolution of Phototrophy in the Chloroflexi Phylum Driven by Horizontal Gene Transfer.</title>
        <authorList>
            <person name="Ward L.M."/>
            <person name="Hemp J."/>
            <person name="Shih P.M."/>
            <person name="Mcglynn S.E."/>
            <person name="Fischer W."/>
        </authorList>
    </citation>
    <scope>NUCLEOTIDE SEQUENCE [LARGE SCALE GENOMIC DNA]</scope>
    <source>
        <strain evidence="4">JP3_7</strain>
    </source>
</reference>
<accession>A0A2M8QDQ3</accession>
<feature type="region of interest" description="Disordered" evidence="2">
    <location>
        <begin position="71"/>
        <end position="102"/>
    </location>
</feature>
<evidence type="ECO:0000313" key="4">
    <source>
        <dbReference type="EMBL" id="PJF47945.1"/>
    </source>
</evidence>
<dbReference type="PANTHER" id="PTHR11461">
    <property type="entry name" value="SERINE PROTEASE INHIBITOR, SERPIN"/>
    <property type="match status" value="1"/>
</dbReference>
<dbReference type="CDD" id="cd19588">
    <property type="entry name" value="serpin_miropin-like"/>
    <property type="match status" value="1"/>
</dbReference>
<gene>
    <name evidence="4" type="ORF">CUN48_05980</name>
</gene>
<dbReference type="InterPro" id="IPR023796">
    <property type="entry name" value="Serpin_dom"/>
</dbReference>
<organism evidence="4 5">
    <name type="scientific">Candidatus Thermofonsia Clade 3 bacterium</name>
    <dbReference type="NCBI Taxonomy" id="2364212"/>
    <lineage>
        <taxon>Bacteria</taxon>
        <taxon>Bacillati</taxon>
        <taxon>Chloroflexota</taxon>
        <taxon>Candidatus Thermofontia</taxon>
        <taxon>Candidatus Thermofonsia Clade 3</taxon>
    </lineage>
</organism>
<dbReference type="GO" id="GO:0005615">
    <property type="term" value="C:extracellular space"/>
    <property type="evidence" value="ECO:0007669"/>
    <property type="project" value="InterPro"/>
</dbReference>
<dbReference type="PANTHER" id="PTHR11461:SF211">
    <property type="entry name" value="GH10112P-RELATED"/>
    <property type="match status" value="1"/>
</dbReference>
<name>A0A2M8QDQ3_9CHLR</name>
<dbReference type="AlphaFoldDB" id="A0A2M8QDQ3"/>
<feature type="compositionally biased region" description="Low complexity" evidence="2">
    <location>
        <begin position="71"/>
        <end position="94"/>
    </location>
</feature>
<evidence type="ECO:0000256" key="2">
    <source>
        <dbReference type="SAM" id="MobiDB-lite"/>
    </source>
</evidence>
<dbReference type="InterPro" id="IPR036186">
    <property type="entry name" value="Serpin_sf"/>
</dbReference>
<dbReference type="InterPro" id="IPR042185">
    <property type="entry name" value="Serpin_sf_2"/>
</dbReference>
<sequence length="479" mass="51907">MRSTWPQRPGLPAESRALHFIGEDFAPHARVRAALNARSDIVPPVRSPIPRWVVAGALCLVAGCATAPPIAPTREAPTTAPSEPAPPAATQSPPTDDHTPPRMNTIRPEFTQATTTFALDLFRRVAQQDADKNVFISPANVAIALAMTANGARGETLQAMLATMGNEGATLDGLNADYAALQALLRRDDPGLVLTIANSLWARAGVPFNADFLQRARRFYAAEISELDFTQPNAPGVINGWVSDKTNGKIPDLVDDIPEDAVLFLISAIYFNGAWQTPFNAELTQDLPFNLLDGSQKQTPTMFRSGTFEYLKGGDFQAVRLPYTGDTLRMVVFLPDAGRTLAEFESMLTSENWATWRTQFAPQQGELFLPRFKATYNIALNDVLQAMGMAAAFDPSKADFSGMRPIPPTIFISSVRHLAYVEVNEAGTEAAAATSVQADTTSAGPIEDRFTMRVDRPFCFAIEDSSTGSLIFIGAIVEP</sequence>
<comment type="caution">
    <text evidence="4">The sequence shown here is derived from an EMBL/GenBank/DDBJ whole genome shotgun (WGS) entry which is preliminary data.</text>
</comment>
<protein>
    <submittedName>
        <fullName evidence="4">Proteinase inhibitor I4 serpin</fullName>
    </submittedName>
</protein>
<dbReference type="InterPro" id="IPR000215">
    <property type="entry name" value="Serpin_fam"/>
</dbReference>
<dbReference type="Gene3D" id="3.30.497.10">
    <property type="entry name" value="Antithrombin, subunit I, domain 2"/>
    <property type="match status" value="1"/>
</dbReference>
<dbReference type="EMBL" id="PGTN01000029">
    <property type="protein sequence ID" value="PJF47945.1"/>
    <property type="molecule type" value="Genomic_DNA"/>
</dbReference>
<dbReference type="InterPro" id="IPR042178">
    <property type="entry name" value="Serpin_sf_1"/>
</dbReference>
<dbReference type="Pfam" id="PF00079">
    <property type="entry name" value="Serpin"/>
    <property type="match status" value="1"/>
</dbReference>
<proteinExistence type="inferred from homology"/>
<dbReference type="SUPFAM" id="SSF56574">
    <property type="entry name" value="Serpins"/>
    <property type="match status" value="1"/>
</dbReference>
<dbReference type="GO" id="GO:0004867">
    <property type="term" value="F:serine-type endopeptidase inhibitor activity"/>
    <property type="evidence" value="ECO:0007669"/>
    <property type="project" value="InterPro"/>
</dbReference>
<dbReference type="Proteomes" id="UP000230790">
    <property type="component" value="Unassembled WGS sequence"/>
</dbReference>
<evidence type="ECO:0000313" key="5">
    <source>
        <dbReference type="Proteomes" id="UP000230790"/>
    </source>
</evidence>
<feature type="domain" description="Serpin" evidence="3">
    <location>
        <begin position="119"/>
        <end position="479"/>
    </location>
</feature>
<comment type="similarity">
    <text evidence="1">Belongs to the serpin family.</text>
</comment>
<dbReference type="SMART" id="SM00093">
    <property type="entry name" value="SERPIN"/>
    <property type="match status" value="1"/>
</dbReference>